<name>A0AAW2HA68_9NEOP</name>
<dbReference type="InterPro" id="IPR031732">
    <property type="entry name" value="DUF4729"/>
</dbReference>
<dbReference type="AlphaFoldDB" id="A0AAW2HA68"/>
<feature type="domain" description="DUF4729" evidence="1">
    <location>
        <begin position="239"/>
        <end position="431"/>
    </location>
</feature>
<organism evidence="2">
    <name type="scientific">Menopon gallinae</name>
    <name type="common">poultry shaft louse</name>
    <dbReference type="NCBI Taxonomy" id="328185"/>
    <lineage>
        <taxon>Eukaryota</taxon>
        <taxon>Metazoa</taxon>
        <taxon>Ecdysozoa</taxon>
        <taxon>Arthropoda</taxon>
        <taxon>Hexapoda</taxon>
        <taxon>Insecta</taxon>
        <taxon>Pterygota</taxon>
        <taxon>Neoptera</taxon>
        <taxon>Paraneoptera</taxon>
        <taxon>Psocodea</taxon>
        <taxon>Troctomorpha</taxon>
        <taxon>Phthiraptera</taxon>
        <taxon>Amblycera</taxon>
        <taxon>Menoponidae</taxon>
        <taxon>Menopon</taxon>
    </lineage>
</organism>
<proteinExistence type="predicted"/>
<gene>
    <name evidence="2" type="ORF">PYX00_009067</name>
</gene>
<dbReference type="EMBL" id="JARGDH010000005">
    <property type="protein sequence ID" value="KAL0266556.1"/>
    <property type="molecule type" value="Genomic_DNA"/>
</dbReference>
<evidence type="ECO:0000259" key="1">
    <source>
        <dbReference type="Pfam" id="PF15866"/>
    </source>
</evidence>
<protein>
    <recommendedName>
        <fullName evidence="1">DUF4729 domain-containing protein</fullName>
    </recommendedName>
</protein>
<evidence type="ECO:0000313" key="2">
    <source>
        <dbReference type="EMBL" id="KAL0266556.1"/>
    </source>
</evidence>
<dbReference type="Pfam" id="PF15866">
    <property type="entry name" value="DUF4729"/>
    <property type="match status" value="1"/>
</dbReference>
<comment type="caution">
    <text evidence="2">The sequence shown here is derived from an EMBL/GenBank/DDBJ whole genome shotgun (WGS) entry which is preliminary data.</text>
</comment>
<reference evidence="2" key="1">
    <citation type="journal article" date="2024" name="Gigascience">
        <title>Chromosome-level genome of the poultry shaft louse Menopon gallinae provides insight into the host-switching and adaptive evolution of parasitic lice.</title>
        <authorList>
            <person name="Xu Y."/>
            <person name="Ma L."/>
            <person name="Liu S."/>
            <person name="Liang Y."/>
            <person name="Liu Q."/>
            <person name="He Z."/>
            <person name="Tian L."/>
            <person name="Duan Y."/>
            <person name="Cai W."/>
            <person name="Li H."/>
            <person name="Song F."/>
        </authorList>
    </citation>
    <scope>NUCLEOTIDE SEQUENCE</scope>
    <source>
        <strain evidence="2">Cailab_2023a</strain>
    </source>
</reference>
<sequence length="445" mass="49702">MAVKYLIETEIRKLLQCSRCKKSATGPPVHICKMGHLECYTCFAKLSETSVDEIEASTDSEGDTAKNSADNSIGVIFPKVTKYNNSSNHSCAICKEEVLRTRNLLAEALLVQLEVAKTLSQRSRQCATEQRTCTNCCYNIYSPQCLRYDAPNVAMAAYEAQTYQRYQYPCDMQQYGYQPPLDPYPLECSNQNLFYPDYDGASHYNGYRRDLAEARSRSNFGPQSSVLSLAGEPSKRPIRCPTHLCGRNIAVTALTSHFSFDHPDVPPVNVDFDVSSHLFVVPDVIPFNYGRCVAMLLIPNRLEPINSVSQSNFINSPKGKNCLPLVVMASRLDCVTNPQNANTTEENRAEMNQGDFRIRENMKSPLLVIWLAGIEANTSIFTTLQVTEKQTNIRSVVYTGPVTSLRSCQNTTKVFEQGDCLVIHSGMLENIIGDRGGFDLHVVVH</sequence>
<accession>A0AAW2HA68</accession>